<dbReference type="EMBL" id="BPLQ01008057">
    <property type="protein sequence ID" value="GIY34384.1"/>
    <property type="molecule type" value="Genomic_DNA"/>
</dbReference>
<keyword evidence="2" id="KW-1185">Reference proteome</keyword>
<evidence type="ECO:0000313" key="1">
    <source>
        <dbReference type="EMBL" id="GIY34384.1"/>
    </source>
</evidence>
<reference evidence="1 2" key="1">
    <citation type="submission" date="2021-06" db="EMBL/GenBank/DDBJ databases">
        <title>Caerostris darwini draft genome.</title>
        <authorList>
            <person name="Kono N."/>
            <person name="Arakawa K."/>
        </authorList>
    </citation>
    <scope>NUCLEOTIDE SEQUENCE [LARGE SCALE GENOMIC DNA]</scope>
</reference>
<comment type="caution">
    <text evidence="1">The sequence shown here is derived from an EMBL/GenBank/DDBJ whole genome shotgun (WGS) entry which is preliminary data.</text>
</comment>
<sequence length="82" mass="9166">MTECSHAKPLVSGRREKVYFRPPPIMKSVVCGWPVSSLSKPADPRGKRGPDNVADIKKLPAELLDKGFFFLPSVARQHPFFT</sequence>
<accession>A0AAV4SK61</accession>
<dbReference type="AlphaFoldDB" id="A0AAV4SK61"/>
<gene>
    <name evidence="1" type="ORF">CDAR_35421</name>
</gene>
<organism evidence="1 2">
    <name type="scientific">Caerostris darwini</name>
    <dbReference type="NCBI Taxonomy" id="1538125"/>
    <lineage>
        <taxon>Eukaryota</taxon>
        <taxon>Metazoa</taxon>
        <taxon>Ecdysozoa</taxon>
        <taxon>Arthropoda</taxon>
        <taxon>Chelicerata</taxon>
        <taxon>Arachnida</taxon>
        <taxon>Araneae</taxon>
        <taxon>Araneomorphae</taxon>
        <taxon>Entelegynae</taxon>
        <taxon>Araneoidea</taxon>
        <taxon>Araneidae</taxon>
        <taxon>Caerostris</taxon>
    </lineage>
</organism>
<name>A0AAV4SK61_9ARAC</name>
<dbReference type="Proteomes" id="UP001054837">
    <property type="component" value="Unassembled WGS sequence"/>
</dbReference>
<evidence type="ECO:0000313" key="2">
    <source>
        <dbReference type="Proteomes" id="UP001054837"/>
    </source>
</evidence>
<proteinExistence type="predicted"/>
<protein>
    <submittedName>
        <fullName evidence="1">Uncharacterized protein</fullName>
    </submittedName>
</protein>